<evidence type="ECO:0000313" key="7">
    <source>
        <dbReference type="EMBL" id="CAD6259496.1"/>
    </source>
</evidence>
<dbReference type="PANTHER" id="PTHR31415:SF3">
    <property type="entry name" value="LATE EMBRYOGENESIS ABUNDANT (LEA) HYDROXYPROLINE-RICH GLYCOPROTEIN FAMILY"/>
    <property type="match status" value="1"/>
</dbReference>
<evidence type="ECO:0000313" key="8">
    <source>
        <dbReference type="Proteomes" id="UP000604825"/>
    </source>
</evidence>
<dbReference type="AlphaFoldDB" id="A0A811QFC9"/>
<reference evidence="7" key="1">
    <citation type="submission" date="2020-10" db="EMBL/GenBank/DDBJ databases">
        <authorList>
            <person name="Han B."/>
            <person name="Lu T."/>
            <person name="Zhao Q."/>
            <person name="Huang X."/>
            <person name="Zhao Y."/>
        </authorList>
    </citation>
    <scope>NUCLEOTIDE SEQUENCE</scope>
</reference>
<feature type="transmembrane region" description="Helical" evidence="5">
    <location>
        <begin position="33"/>
        <end position="56"/>
    </location>
</feature>
<dbReference type="PANTHER" id="PTHR31415">
    <property type="entry name" value="OS05G0367900 PROTEIN"/>
    <property type="match status" value="1"/>
</dbReference>
<dbReference type="Proteomes" id="UP000604825">
    <property type="component" value="Unassembled WGS sequence"/>
</dbReference>
<keyword evidence="8" id="KW-1185">Reference proteome</keyword>
<dbReference type="GO" id="GO:0009506">
    <property type="term" value="C:plasmodesma"/>
    <property type="evidence" value="ECO:0007669"/>
    <property type="project" value="TreeGrafter"/>
</dbReference>
<sequence length="219" mass="23544">MPPEAASSTGNVTARIRRPLPAERPHVRRCTRLLCSAFLTVLLIAGVVLFVVYLAVRPHRPRFHVTAFSASGIAPSSPGGAGAGGPVALSGQLSIRNPNRDIAFFYDRFYLSVGYRGADVVKDQALTTAPLYQPPKTTSPLTFQGVAASAAGGDMARDAAEAGGRVELTVKVRSRIRARLAFWGNRHWHPLHVGCEVAVGPDGQLLAEYLQKRCSIDFL</sequence>
<evidence type="ECO:0000256" key="4">
    <source>
        <dbReference type="ARBA" id="ARBA00023136"/>
    </source>
</evidence>
<dbReference type="GO" id="GO:0098542">
    <property type="term" value="P:defense response to other organism"/>
    <property type="evidence" value="ECO:0007669"/>
    <property type="project" value="InterPro"/>
</dbReference>
<feature type="domain" description="Late embryogenesis abundant protein LEA-2 subgroup" evidence="6">
    <location>
        <begin position="93"/>
        <end position="192"/>
    </location>
</feature>
<evidence type="ECO:0000256" key="1">
    <source>
        <dbReference type="ARBA" id="ARBA00004167"/>
    </source>
</evidence>
<dbReference type="OrthoDB" id="779224at2759"/>
<proteinExistence type="predicted"/>
<comment type="caution">
    <text evidence="7">The sequence shown here is derived from an EMBL/GenBank/DDBJ whole genome shotgun (WGS) entry which is preliminary data.</text>
</comment>
<keyword evidence="4 5" id="KW-0472">Membrane</keyword>
<evidence type="ECO:0000256" key="5">
    <source>
        <dbReference type="SAM" id="Phobius"/>
    </source>
</evidence>
<name>A0A811QFC9_9POAL</name>
<gene>
    <name evidence="7" type="ORF">NCGR_LOCUS42933</name>
</gene>
<evidence type="ECO:0000259" key="6">
    <source>
        <dbReference type="Pfam" id="PF03168"/>
    </source>
</evidence>
<dbReference type="GO" id="GO:0005886">
    <property type="term" value="C:plasma membrane"/>
    <property type="evidence" value="ECO:0007669"/>
    <property type="project" value="TreeGrafter"/>
</dbReference>
<accession>A0A811QFC9</accession>
<comment type="subcellular location">
    <subcellularLocation>
        <location evidence="1">Membrane</location>
        <topology evidence="1">Single-pass membrane protein</topology>
    </subcellularLocation>
</comment>
<dbReference type="Pfam" id="PF03168">
    <property type="entry name" value="LEA_2"/>
    <property type="match status" value="1"/>
</dbReference>
<organism evidence="7 8">
    <name type="scientific">Miscanthus lutarioriparius</name>
    <dbReference type="NCBI Taxonomy" id="422564"/>
    <lineage>
        <taxon>Eukaryota</taxon>
        <taxon>Viridiplantae</taxon>
        <taxon>Streptophyta</taxon>
        <taxon>Embryophyta</taxon>
        <taxon>Tracheophyta</taxon>
        <taxon>Spermatophyta</taxon>
        <taxon>Magnoliopsida</taxon>
        <taxon>Liliopsida</taxon>
        <taxon>Poales</taxon>
        <taxon>Poaceae</taxon>
        <taxon>PACMAD clade</taxon>
        <taxon>Panicoideae</taxon>
        <taxon>Andropogonodae</taxon>
        <taxon>Andropogoneae</taxon>
        <taxon>Saccharinae</taxon>
        <taxon>Miscanthus</taxon>
    </lineage>
</organism>
<protein>
    <recommendedName>
        <fullName evidence="6">Late embryogenesis abundant protein LEA-2 subgroup domain-containing protein</fullName>
    </recommendedName>
</protein>
<dbReference type="EMBL" id="CAJGYO010000011">
    <property type="protein sequence ID" value="CAD6259496.1"/>
    <property type="molecule type" value="Genomic_DNA"/>
</dbReference>
<keyword evidence="2 5" id="KW-0812">Transmembrane</keyword>
<dbReference type="InterPro" id="IPR004864">
    <property type="entry name" value="LEA_2"/>
</dbReference>
<evidence type="ECO:0000256" key="3">
    <source>
        <dbReference type="ARBA" id="ARBA00022989"/>
    </source>
</evidence>
<evidence type="ECO:0000256" key="2">
    <source>
        <dbReference type="ARBA" id="ARBA00022692"/>
    </source>
</evidence>
<dbReference type="InterPro" id="IPR044839">
    <property type="entry name" value="NDR1-like"/>
</dbReference>
<keyword evidence="3 5" id="KW-1133">Transmembrane helix</keyword>